<accession>A0ABU9L4E7</accession>
<dbReference type="InterPro" id="IPR008761">
    <property type="entry name" value="Peptidase_S37"/>
</dbReference>
<keyword evidence="2" id="KW-0732">Signal</keyword>
<evidence type="ECO:0000256" key="1">
    <source>
        <dbReference type="ARBA" id="ARBA00022670"/>
    </source>
</evidence>
<organism evidence="4 5">
    <name type="scientific">Lutimonas vermicola</name>
    <dbReference type="NCBI Taxonomy" id="414288"/>
    <lineage>
        <taxon>Bacteria</taxon>
        <taxon>Pseudomonadati</taxon>
        <taxon>Bacteroidota</taxon>
        <taxon>Flavobacteriia</taxon>
        <taxon>Flavobacteriales</taxon>
        <taxon>Flavobacteriaceae</taxon>
        <taxon>Lutimonas</taxon>
    </lineage>
</organism>
<dbReference type="SUPFAM" id="SSF53474">
    <property type="entry name" value="alpha/beta-Hydrolases"/>
    <property type="match status" value="1"/>
</dbReference>
<dbReference type="InterPro" id="IPR029058">
    <property type="entry name" value="AB_hydrolase_fold"/>
</dbReference>
<keyword evidence="3" id="KW-0378">Hydrolase</keyword>
<evidence type="ECO:0000256" key="3">
    <source>
        <dbReference type="ARBA" id="ARBA00022801"/>
    </source>
</evidence>
<reference evidence="4 5" key="1">
    <citation type="submission" date="2024-04" db="EMBL/GenBank/DDBJ databases">
        <title>whole genome sequencing of Lutimonas vermicola strain IMCC1616.</title>
        <authorList>
            <person name="Bae S.S."/>
        </authorList>
    </citation>
    <scope>NUCLEOTIDE SEQUENCE [LARGE SCALE GENOMIC DNA]</scope>
    <source>
        <strain evidence="4 5">IMCC1616</strain>
    </source>
</reference>
<gene>
    <name evidence="4" type="ORF">AABB81_15500</name>
</gene>
<comment type="caution">
    <text evidence="4">The sequence shown here is derived from an EMBL/GenBank/DDBJ whole genome shotgun (WGS) entry which is preliminary data.</text>
</comment>
<dbReference type="RefSeq" id="WP_342161475.1">
    <property type="nucleotide sequence ID" value="NZ_JBCDNA010000003.1"/>
</dbReference>
<evidence type="ECO:0000313" key="4">
    <source>
        <dbReference type="EMBL" id="MEL4457312.1"/>
    </source>
</evidence>
<protein>
    <submittedName>
        <fullName evidence="4">S28 family serine protease</fullName>
    </submittedName>
</protein>
<dbReference type="PANTHER" id="PTHR11010">
    <property type="entry name" value="PROTEASE S28 PRO-X CARBOXYPEPTIDASE-RELATED"/>
    <property type="match status" value="1"/>
</dbReference>
<evidence type="ECO:0000256" key="2">
    <source>
        <dbReference type="ARBA" id="ARBA00022729"/>
    </source>
</evidence>
<keyword evidence="1 4" id="KW-0645">Protease</keyword>
<dbReference type="Pfam" id="PF05576">
    <property type="entry name" value="Peptidase_S37"/>
    <property type="match status" value="1"/>
</dbReference>
<evidence type="ECO:0000313" key="5">
    <source>
        <dbReference type="Proteomes" id="UP001474120"/>
    </source>
</evidence>
<dbReference type="Proteomes" id="UP001474120">
    <property type="component" value="Unassembled WGS sequence"/>
</dbReference>
<proteinExistence type="predicted"/>
<dbReference type="EMBL" id="JBCDNA010000003">
    <property type="protein sequence ID" value="MEL4457312.1"/>
    <property type="molecule type" value="Genomic_DNA"/>
</dbReference>
<dbReference type="Gene3D" id="3.40.50.1820">
    <property type="entry name" value="alpha/beta hydrolase"/>
    <property type="match status" value="1"/>
</dbReference>
<dbReference type="PANTHER" id="PTHR11010:SF38">
    <property type="entry name" value="LYSOSOMAL PRO-X CARBOXYPEPTIDASE"/>
    <property type="match status" value="1"/>
</dbReference>
<keyword evidence="5" id="KW-1185">Reference proteome</keyword>
<sequence>MMNRYTFSVLLFFISFFISNAQVENLDTLLFELPDVIFAKLEPAKGYQATYELKIKQPLDHEDSSKGFFYQKAFLTHKGFDRPTVLITEGYDRDENRIYELTDFIGANQIDVEHRFFGESLPDSLDYDYLNLKQATADLHHIKQLFERLYAGKWVSTGISKGGATTIYYRYFYPDDVDVSVPYVAPINRELEDQRLYSFLETIGSDECRGKIRAFQERILSDRDQALPLLKFYSLGAKVNYTYHTFEEAFEYTVLEYPFSFWQYGKDCSAIPDENASTAQMVTYLLSVSDIAFFGDEQIKKYGSHYYQSAQEMGYYGYETSKFEGFLVALPNDENPQATFVPNKMEVEFDGQLLKDVNNWLEKGVDRMAYINGAIDTWSATAVPQSEKGDSEWFFLKGKHHGNARITEMTDTEKERFTATLEKWLSINIENP</sequence>
<dbReference type="GO" id="GO:0006508">
    <property type="term" value="P:proteolysis"/>
    <property type="evidence" value="ECO:0007669"/>
    <property type="project" value="UniProtKB-KW"/>
</dbReference>
<dbReference type="GO" id="GO:0008233">
    <property type="term" value="F:peptidase activity"/>
    <property type="evidence" value="ECO:0007669"/>
    <property type="project" value="UniProtKB-KW"/>
</dbReference>
<name>A0ABU9L4E7_9FLAO</name>